<name>A0A1I3XGQ2_9BACL</name>
<evidence type="ECO:0000313" key="2">
    <source>
        <dbReference type="EMBL" id="SFK18747.1"/>
    </source>
</evidence>
<feature type="compositionally biased region" description="Basic and acidic residues" evidence="1">
    <location>
        <begin position="24"/>
        <end position="35"/>
    </location>
</feature>
<feature type="region of interest" description="Disordered" evidence="1">
    <location>
        <begin position="1"/>
        <end position="69"/>
    </location>
</feature>
<evidence type="ECO:0000256" key="1">
    <source>
        <dbReference type="SAM" id="MobiDB-lite"/>
    </source>
</evidence>
<protein>
    <submittedName>
        <fullName evidence="2">Uncharacterized protein</fullName>
    </submittedName>
</protein>
<gene>
    <name evidence="2" type="ORF">SAMN05518846_109231</name>
</gene>
<dbReference type="Proteomes" id="UP000198915">
    <property type="component" value="Unassembled WGS sequence"/>
</dbReference>
<evidence type="ECO:0000313" key="3">
    <source>
        <dbReference type="Proteomes" id="UP000198915"/>
    </source>
</evidence>
<dbReference type="STRING" id="1884381.SAMN05518846_109231"/>
<dbReference type="EMBL" id="FORT01000009">
    <property type="protein sequence ID" value="SFK18747.1"/>
    <property type="molecule type" value="Genomic_DNA"/>
</dbReference>
<feature type="compositionally biased region" description="Basic and acidic residues" evidence="1">
    <location>
        <begin position="1"/>
        <end position="16"/>
    </location>
</feature>
<organism evidence="2 3">
    <name type="scientific">Brevibacillus centrosporus</name>
    <dbReference type="NCBI Taxonomy" id="54910"/>
    <lineage>
        <taxon>Bacteria</taxon>
        <taxon>Bacillati</taxon>
        <taxon>Bacillota</taxon>
        <taxon>Bacilli</taxon>
        <taxon>Bacillales</taxon>
        <taxon>Paenibacillaceae</taxon>
        <taxon>Brevibacillus</taxon>
    </lineage>
</organism>
<accession>A0A1I3XGQ2</accession>
<dbReference type="RefSeq" id="WP_092270361.1">
    <property type="nucleotide sequence ID" value="NZ_FORT01000009.1"/>
</dbReference>
<sequence>MTEPNQNEKETSEQKPGKINLQEAMKRRLAEKKAEQAQANNPINQKAKNQAMKSQQTKKPNNQRRRTGV</sequence>
<keyword evidence="3" id="KW-1185">Reference proteome</keyword>
<dbReference type="AlphaFoldDB" id="A0A1I3XGQ2"/>
<reference evidence="3" key="1">
    <citation type="submission" date="2016-10" db="EMBL/GenBank/DDBJ databases">
        <authorList>
            <person name="Varghese N."/>
            <person name="Submissions S."/>
        </authorList>
    </citation>
    <scope>NUCLEOTIDE SEQUENCE [LARGE SCALE GENOMIC DNA]</scope>
    <source>
        <strain evidence="3">OK042</strain>
    </source>
</reference>
<proteinExistence type="predicted"/>
<feature type="compositionally biased region" description="Polar residues" evidence="1">
    <location>
        <begin position="37"/>
        <end position="60"/>
    </location>
</feature>